<evidence type="ECO:0000256" key="10">
    <source>
        <dbReference type="ARBA" id="ARBA00038489"/>
    </source>
</evidence>
<evidence type="ECO:0000313" key="15">
    <source>
        <dbReference type="EMBL" id="AEJ18811.1"/>
    </source>
</evidence>
<protein>
    <recommendedName>
        <fullName evidence="3">thioredoxin-dependent peroxiredoxin</fullName>
        <ecNumber evidence="3">1.11.1.24</ecNumber>
    </recommendedName>
    <alternativeName>
        <fullName evidence="9">Thioredoxin peroxidase</fullName>
    </alternativeName>
    <alternativeName>
        <fullName evidence="11">Thioredoxin-dependent peroxiredoxin Bcp</fullName>
    </alternativeName>
</protein>
<dbReference type="InterPro" id="IPR000866">
    <property type="entry name" value="AhpC/TSA"/>
</dbReference>
<dbReference type="RefSeq" id="WP_013968123.1">
    <property type="nucleotide sequence ID" value="NC_015732.1"/>
</dbReference>
<comment type="catalytic activity">
    <reaction evidence="12">
        <text>a hydroperoxide + [thioredoxin]-dithiol = an alcohol + [thioredoxin]-disulfide + H2O</text>
        <dbReference type="Rhea" id="RHEA:62620"/>
        <dbReference type="Rhea" id="RHEA-COMP:10698"/>
        <dbReference type="Rhea" id="RHEA-COMP:10700"/>
        <dbReference type="ChEBI" id="CHEBI:15377"/>
        <dbReference type="ChEBI" id="CHEBI:29950"/>
        <dbReference type="ChEBI" id="CHEBI:30879"/>
        <dbReference type="ChEBI" id="CHEBI:35924"/>
        <dbReference type="ChEBI" id="CHEBI:50058"/>
        <dbReference type="EC" id="1.11.1.24"/>
    </reaction>
</comment>
<evidence type="ECO:0000256" key="11">
    <source>
        <dbReference type="ARBA" id="ARBA00042639"/>
    </source>
</evidence>
<evidence type="ECO:0000256" key="7">
    <source>
        <dbReference type="ARBA" id="ARBA00023157"/>
    </source>
</evidence>
<dbReference type="Proteomes" id="UP000000503">
    <property type="component" value="Chromosome"/>
</dbReference>
<dbReference type="NCBIfam" id="NF006960">
    <property type="entry name" value="PRK09437.1"/>
    <property type="match status" value="1"/>
</dbReference>
<dbReference type="GO" id="GO:0008379">
    <property type="term" value="F:thioredoxin peroxidase activity"/>
    <property type="evidence" value="ECO:0007669"/>
    <property type="project" value="TreeGrafter"/>
</dbReference>
<dbReference type="GO" id="GO:0034599">
    <property type="term" value="P:cellular response to oxidative stress"/>
    <property type="evidence" value="ECO:0007669"/>
    <property type="project" value="TreeGrafter"/>
</dbReference>
<dbReference type="OrthoDB" id="9812811at2"/>
<evidence type="ECO:0000256" key="4">
    <source>
        <dbReference type="ARBA" id="ARBA00022559"/>
    </source>
</evidence>
<dbReference type="AlphaFoldDB" id="F8EX68"/>
<dbReference type="PANTHER" id="PTHR42801:SF4">
    <property type="entry name" value="AHPC_TSA FAMILY PROTEIN"/>
    <property type="match status" value="1"/>
</dbReference>
<dbReference type="EMBL" id="CP002868">
    <property type="protein sequence ID" value="AEJ18811.1"/>
    <property type="molecule type" value="Genomic_DNA"/>
</dbReference>
<dbReference type="EC" id="1.11.1.24" evidence="3"/>
<dbReference type="FunFam" id="3.40.30.10:FF:000007">
    <property type="entry name" value="Thioredoxin-dependent thiol peroxidase"/>
    <property type="match status" value="1"/>
</dbReference>
<dbReference type="CDD" id="cd03017">
    <property type="entry name" value="PRX_BCP"/>
    <property type="match status" value="1"/>
</dbReference>
<dbReference type="KEGG" id="scd:Spica_0657"/>
<dbReference type="GO" id="GO:0005737">
    <property type="term" value="C:cytoplasm"/>
    <property type="evidence" value="ECO:0007669"/>
    <property type="project" value="TreeGrafter"/>
</dbReference>
<evidence type="ECO:0000256" key="9">
    <source>
        <dbReference type="ARBA" id="ARBA00032824"/>
    </source>
</evidence>
<evidence type="ECO:0000256" key="13">
    <source>
        <dbReference type="PIRSR" id="PIRSR000239-1"/>
    </source>
</evidence>
<dbReference type="PROSITE" id="PS51352">
    <property type="entry name" value="THIOREDOXIN_2"/>
    <property type="match status" value="1"/>
</dbReference>
<feature type="active site" description="Cysteine sulfenic acid (-SOH) intermediate; for peroxidase activity" evidence="13">
    <location>
        <position position="44"/>
    </location>
</feature>
<dbReference type="GO" id="GO:0045454">
    <property type="term" value="P:cell redox homeostasis"/>
    <property type="evidence" value="ECO:0007669"/>
    <property type="project" value="TreeGrafter"/>
</dbReference>
<evidence type="ECO:0000256" key="8">
    <source>
        <dbReference type="ARBA" id="ARBA00023284"/>
    </source>
</evidence>
<feature type="domain" description="Thioredoxin" evidence="14">
    <location>
        <begin position="2"/>
        <end position="152"/>
    </location>
</feature>
<evidence type="ECO:0000256" key="3">
    <source>
        <dbReference type="ARBA" id="ARBA00013017"/>
    </source>
</evidence>
<keyword evidence="7" id="KW-1015">Disulfide bond</keyword>
<gene>
    <name evidence="15" type="ordered locus">Spica_0657</name>
</gene>
<name>F8EX68_GRAC1</name>
<accession>F8EX68</accession>
<evidence type="ECO:0000256" key="1">
    <source>
        <dbReference type="ARBA" id="ARBA00003330"/>
    </source>
</evidence>
<evidence type="ECO:0000313" key="16">
    <source>
        <dbReference type="Proteomes" id="UP000000503"/>
    </source>
</evidence>
<dbReference type="InterPro" id="IPR024706">
    <property type="entry name" value="Peroxiredoxin_AhpC-typ"/>
</dbReference>
<evidence type="ECO:0000256" key="12">
    <source>
        <dbReference type="ARBA" id="ARBA00049091"/>
    </source>
</evidence>
<keyword evidence="16" id="KW-1185">Reference proteome</keyword>
<evidence type="ECO:0000259" key="14">
    <source>
        <dbReference type="PROSITE" id="PS51352"/>
    </source>
</evidence>
<organism evidence="15 16">
    <name type="scientific">Gracilinema caldarium (strain ATCC 51460 / DSM 7334 / H1)</name>
    <name type="common">Treponema caldarium</name>
    <dbReference type="NCBI Taxonomy" id="744872"/>
    <lineage>
        <taxon>Bacteria</taxon>
        <taxon>Pseudomonadati</taxon>
        <taxon>Spirochaetota</taxon>
        <taxon>Spirochaetia</taxon>
        <taxon>Spirochaetales</taxon>
        <taxon>Breznakiellaceae</taxon>
        <taxon>Gracilinema</taxon>
    </lineage>
</organism>
<reference evidence="16" key="1">
    <citation type="journal article" date="2013" name="Stand. Genomic Sci.">
        <title>Genome sequence of the thermophilic fresh-water bacterium Spirochaeta caldaria type strain (H1(T)), reclassification of Spirochaeta caldaria, Spirochaeta stenostrepta, and Spirochaeta zuelzerae in the genus Treponema as Treponema caldaria comb. nov., Treponema stenostrepta comb. nov., and Treponema zuelzerae comb. nov., and emendation of the genus Treponema.</title>
        <authorList>
            <person name="Abt B."/>
            <person name="Goker M."/>
            <person name="Scheuner C."/>
            <person name="Han C."/>
            <person name="Lu M."/>
            <person name="Misra M."/>
            <person name="Lapidus A."/>
            <person name="Nolan M."/>
            <person name="Lucas S."/>
            <person name="Hammon N."/>
            <person name="Deshpande S."/>
            <person name="Cheng J.F."/>
            <person name="Tapia R."/>
            <person name="Goodwin L.A."/>
            <person name="Pitluck S."/>
            <person name="Liolios K."/>
            <person name="Pagani I."/>
            <person name="Ivanova N."/>
            <person name="Mavromatis K."/>
            <person name="Mikhailova N."/>
            <person name="Huntemann M."/>
            <person name="Pati A."/>
            <person name="Chen A."/>
            <person name="Palaniappan K."/>
            <person name="Land M."/>
            <person name="Hauser L."/>
            <person name="Jeffries C.D."/>
            <person name="Rohde M."/>
            <person name="Spring S."/>
            <person name="Gronow S."/>
            <person name="Detter J.C."/>
            <person name="Bristow J."/>
            <person name="Eisen J.A."/>
            <person name="Markowitz V."/>
            <person name="Hugenholtz P."/>
            <person name="Kyrpides N.C."/>
            <person name="Woyke T."/>
            <person name="Klenk H.P."/>
        </authorList>
    </citation>
    <scope>NUCLEOTIDE SEQUENCE</scope>
    <source>
        <strain evidence="16">ATCC 51460 / DSM 7334 / H1</strain>
    </source>
</reference>
<sequence>MLQIGDTIPFFELPDQQGKLVKSSGFAGKPLVIYFYPRDDTPGCTKEACSFRDAFKEFYNRGVTLIGISADTPQSHGKFASKYNLPFILLSDTEKSVIKAFGAWGEKKMYGKSYEGIIRSTFVINSQGKIVKVFPKVKPEDHAKEVLAVLATIS</sequence>
<comment type="subunit">
    <text evidence="2">Monomer.</text>
</comment>
<dbReference type="InterPro" id="IPR036249">
    <property type="entry name" value="Thioredoxin-like_sf"/>
</dbReference>
<dbReference type="HOGENOM" id="CLU_042529_14_1_12"/>
<dbReference type="PANTHER" id="PTHR42801">
    <property type="entry name" value="THIOREDOXIN-DEPENDENT PEROXIDE REDUCTASE"/>
    <property type="match status" value="1"/>
</dbReference>
<keyword evidence="4" id="KW-0575">Peroxidase</keyword>
<dbReference type="InterPro" id="IPR050924">
    <property type="entry name" value="Peroxiredoxin_BCP/PrxQ"/>
</dbReference>
<evidence type="ECO:0000256" key="5">
    <source>
        <dbReference type="ARBA" id="ARBA00022862"/>
    </source>
</evidence>
<keyword evidence="8" id="KW-0676">Redox-active center</keyword>
<keyword evidence="6" id="KW-0560">Oxidoreductase</keyword>
<dbReference type="Gene3D" id="3.40.30.10">
    <property type="entry name" value="Glutaredoxin"/>
    <property type="match status" value="1"/>
</dbReference>
<keyword evidence="5" id="KW-0049">Antioxidant</keyword>
<evidence type="ECO:0000256" key="6">
    <source>
        <dbReference type="ARBA" id="ARBA00023002"/>
    </source>
</evidence>
<comment type="function">
    <text evidence="1">Thiol-specific peroxidase that catalyzes the reduction of hydrogen peroxide and organic hydroperoxides to water and alcohols, respectively. Plays a role in cell protection against oxidative stress by detoxifying peroxides and as sensor of hydrogen peroxide-mediated signaling events.</text>
</comment>
<dbReference type="PIRSF" id="PIRSF000239">
    <property type="entry name" value="AHPC"/>
    <property type="match status" value="1"/>
</dbReference>
<dbReference type="SUPFAM" id="SSF52833">
    <property type="entry name" value="Thioredoxin-like"/>
    <property type="match status" value="1"/>
</dbReference>
<comment type="similarity">
    <text evidence="10">Belongs to the peroxiredoxin family. BCP/PrxQ subfamily.</text>
</comment>
<proteinExistence type="inferred from homology"/>
<evidence type="ECO:0000256" key="2">
    <source>
        <dbReference type="ARBA" id="ARBA00011245"/>
    </source>
</evidence>
<dbReference type="eggNOG" id="COG1225">
    <property type="taxonomic scope" value="Bacteria"/>
</dbReference>
<dbReference type="Pfam" id="PF00578">
    <property type="entry name" value="AhpC-TSA"/>
    <property type="match status" value="1"/>
</dbReference>
<dbReference type="STRING" id="744872.Spica_0657"/>
<dbReference type="InterPro" id="IPR013766">
    <property type="entry name" value="Thioredoxin_domain"/>
</dbReference>